<organism evidence="1">
    <name type="scientific">Rhizophagus irregularis (strain DAOM 181602 / DAOM 197198 / MUCL 43194)</name>
    <name type="common">Arbuscular mycorrhizal fungus</name>
    <name type="synonym">Glomus intraradices</name>
    <dbReference type="NCBI Taxonomy" id="747089"/>
    <lineage>
        <taxon>Eukaryota</taxon>
        <taxon>Fungi</taxon>
        <taxon>Fungi incertae sedis</taxon>
        <taxon>Mucoromycota</taxon>
        <taxon>Glomeromycotina</taxon>
        <taxon>Glomeromycetes</taxon>
        <taxon>Glomerales</taxon>
        <taxon>Glomeraceae</taxon>
        <taxon>Rhizophagus</taxon>
    </lineage>
</organism>
<reference evidence="1" key="1">
    <citation type="submission" date="2013-07" db="EMBL/GenBank/DDBJ databases">
        <title>The genome of an arbuscular mycorrhizal fungus provides insights into the evolution of the oldest plant symbiosis.</title>
        <authorList>
            <consortium name="DOE Joint Genome Institute"/>
            <person name="Tisserant E."/>
            <person name="Malbreil M."/>
            <person name="Kuo A."/>
            <person name="Kohler A."/>
            <person name="Symeonidi A."/>
            <person name="Balestrini R."/>
            <person name="Charron P."/>
            <person name="Duensing N."/>
            <person name="Frei-dit-Frey N."/>
            <person name="Gianinazzi-Pearson V."/>
            <person name="Gilbert B."/>
            <person name="Handa Y."/>
            <person name="Hijri M."/>
            <person name="Kaul R."/>
            <person name="Kawaguchi M."/>
            <person name="Krajinski F."/>
            <person name="Lammers P."/>
            <person name="Lapierre D."/>
            <person name="Masclaux F.G."/>
            <person name="Murat C."/>
            <person name="Morin E."/>
            <person name="Ndikumana S."/>
            <person name="Pagni M."/>
            <person name="Petitpierre D."/>
            <person name="Requena N."/>
            <person name="Rosikiewicz P."/>
            <person name="Riley R."/>
            <person name="Saito K."/>
            <person name="San Clemente H."/>
            <person name="Shapiro H."/>
            <person name="van Tuinen D."/>
            <person name="Becard G."/>
            <person name="Bonfante P."/>
            <person name="Paszkowski U."/>
            <person name="Shachar-Hill Y."/>
            <person name="Young J.P."/>
            <person name="Sanders I.R."/>
            <person name="Henrissat B."/>
            <person name="Rensing S.A."/>
            <person name="Grigoriev I.V."/>
            <person name="Corradi N."/>
            <person name="Roux C."/>
            <person name="Martin F."/>
        </authorList>
    </citation>
    <scope>NUCLEOTIDE SEQUENCE</scope>
    <source>
        <strain evidence="1">DAOM 197198</strain>
    </source>
</reference>
<proteinExistence type="predicted"/>
<evidence type="ECO:0000313" key="1">
    <source>
        <dbReference type="EMBL" id="ESA07283.1"/>
    </source>
</evidence>
<dbReference type="EMBL" id="KI290528">
    <property type="protein sequence ID" value="ESA07283.1"/>
    <property type="molecule type" value="Genomic_DNA"/>
</dbReference>
<dbReference type="AlphaFoldDB" id="U9TLW0"/>
<name>U9TLW0_RHIID</name>
<sequence length="65" mass="7811">MCPGALNIEKKLPFVFQEKILLEWQFRNKDIYNMSKKFAPLKKIKLKEKIKQLISLTEIQNQDLF</sequence>
<dbReference type="HOGENOM" id="CLU_2850831_0_0_1"/>
<gene>
    <name evidence="1" type="ORF">GLOINDRAFT_405</name>
</gene>
<protein>
    <submittedName>
        <fullName evidence="1">Uncharacterized protein</fullName>
    </submittedName>
</protein>
<accession>U9TLW0</accession>